<dbReference type="GO" id="GO:0005975">
    <property type="term" value="P:carbohydrate metabolic process"/>
    <property type="evidence" value="ECO:0007669"/>
    <property type="project" value="InterPro"/>
</dbReference>
<evidence type="ECO:0000256" key="6">
    <source>
        <dbReference type="RuleBase" id="RU000489"/>
    </source>
</evidence>
<dbReference type="CDD" id="cd06548">
    <property type="entry name" value="GH18_chitinase"/>
    <property type="match status" value="1"/>
</dbReference>
<dbReference type="GO" id="GO:0006032">
    <property type="term" value="P:chitin catabolic process"/>
    <property type="evidence" value="ECO:0007669"/>
    <property type="project" value="UniProtKB-KW"/>
</dbReference>
<dbReference type="InterPro" id="IPR011583">
    <property type="entry name" value="Chitinase_II/V-like_cat"/>
</dbReference>
<dbReference type="PROSITE" id="PS01095">
    <property type="entry name" value="GH18_1"/>
    <property type="match status" value="1"/>
</dbReference>
<dbReference type="InterPro" id="IPR050314">
    <property type="entry name" value="Glycosyl_Hydrlase_18"/>
</dbReference>
<gene>
    <name evidence="9" type="ORF">ENW00_03625</name>
</gene>
<dbReference type="Gene3D" id="3.10.50.10">
    <property type="match status" value="1"/>
</dbReference>
<dbReference type="Gene3D" id="3.20.20.80">
    <property type="entry name" value="Glycosidases"/>
    <property type="match status" value="1"/>
</dbReference>
<feature type="domain" description="GH18" evidence="8">
    <location>
        <begin position="28"/>
        <end position="383"/>
    </location>
</feature>
<dbReference type="SUPFAM" id="SSF51445">
    <property type="entry name" value="(Trans)glycosidases"/>
    <property type="match status" value="1"/>
</dbReference>
<keyword evidence="4" id="KW-0624">Polysaccharide degradation</keyword>
<proteinExistence type="inferred from homology"/>
<keyword evidence="5 6" id="KW-0326">Glycosidase</keyword>
<comment type="similarity">
    <text evidence="7">Belongs to the glycosyl hydrolase 18 family.</text>
</comment>
<dbReference type="SUPFAM" id="SSF54556">
    <property type="entry name" value="Chitinase insertion domain"/>
    <property type="match status" value="1"/>
</dbReference>
<dbReference type="SMART" id="SM00636">
    <property type="entry name" value="Glyco_18"/>
    <property type="match status" value="1"/>
</dbReference>
<dbReference type="GO" id="GO:0008061">
    <property type="term" value="F:chitin binding"/>
    <property type="evidence" value="ECO:0007669"/>
    <property type="project" value="InterPro"/>
</dbReference>
<dbReference type="InterPro" id="IPR017853">
    <property type="entry name" value="GH"/>
</dbReference>
<evidence type="ECO:0000259" key="8">
    <source>
        <dbReference type="PROSITE" id="PS51910"/>
    </source>
</evidence>
<dbReference type="GO" id="GO:0008843">
    <property type="term" value="F:endochitinase activity"/>
    <property type="evidence" value="ECO:0007669"/>
    <property type="project" value="UniProtKB-EC"/>
</dbReference>
<dbReference type="EC" id="3.2.1.14" evidence="2"/>
<dbReference type="InterPro" id="IPR001579">
    <property type="entry name" value="Glyco_hydro_18_chit_AS"/>
</dbReference>
<evidence type="ECO:0000313" key="9">
    <source>
        <dbReference type="EMBL" id="HFX13235.1"/>
    </source>
</evidence>
<dbReference type="InterPro" id="IPR029070">
    <property type="entry name" value="Chitinase_insertion_sf"/>
</dbReference>
<dbReference type="InterPro" id="IPR001223">
    <property type="entry name" value="Glyco_hydro18_cat"/>
</dbReference>
<name>A0A7C3MJK7_DICTH</name>
<protein>
    <recommendedName>
        <fullName evidence="2">chitinase</fullName>
        <ecNumber evidence="2">3.2.1.14</ecNumber>
    </recommendedName>
</protein>
<dbReference type="AlphaFoldDB" id="A0A7C3MJK7"/>
<evidence type="ECO:0000256" key="5">
    <source>
        <dbReference type="ARBA" id="ARBA00023295"/>
    </source>
</evidence>
<evidence type="ECO:0000256" key="4">
    <source>
        <dbReference type="ARBA" id="ARBA00023024"/>
    </source>
</evidence>
<keyword evidence="4" id="KW-0146">Chitin degradation</keyword>
<dbReference type="PROSITE" id="PS51910">
    <property type="entry name" value="GH18_2"/>
    <property type="match status" value="1"/>
</dbReference>
<keyword evidence="3 6" id="KW-0378">Hydrolase</keyword>
<organism evidence="9">
    <name type="scientific">Dictyoglomus thermophilum</name>
    <dbReference type="NCBI Taxonomy" id="14"/>
    <lineage>
        <taxon>Bacteria</taxon>
        <taxon>Pseudomonadati</taxon>
        <taxon>Dictyoglomota</taxon>
        <taxon>Dictyoglomia</taxon>
        <taxon>Dictyoglomales</taxon>
        <taxon>Dictyoglomaceae</taxon>
        <taxon>Dictyoglomus</taxon>
    </lineage>
</organism>
<sequence length="383" mass="44039">MRRLICLLSTIFLILFLFNSSFPKDGYFLVGTYIRTWPLGDTEEEISKGIYWKGDDLNLKGVDELIIAFGLIRNGSEIFIPDVEMGFDLKSEVKKLRERYKDLKIIISVGGWGAEGFSDMANDPKLRAEFCVNAKKMILDYGFDGIDIDWEYPVGPDWGLPIRTRPEDRENYVILLKELRDMLLNLSETTGKNYSLSVAVPASPWFLQKNDVVAVSKIVDHLKVMSYDYYGSWSSTTGHHANLYNNPKDPAWGGWSTDQAIKLYLNVVPPEKILLGVPFYGRGWKGVKNENNGLFQPYKESIDAISWDGIKKLISSGKFKRYWDDVAKAPYLFDGDTFITYMDKEALEYVIDYVKRNRLGGIFAWEYAHDMKGELLEYIFSKR</sequence>
<comment type="catalytic activity">
    <reaction evidence="1">
        <text>Random endo-hydrolysis of N-acetyl-beta-D-glucosaminide (1-&gt;4)-beta-linkages in chitin and chitodextrins.</text>
        <dbReference type="EC" id="3.2.1.14"/>
    </reaction>
</comment>
<evidence type="ECO:0000256" key="2">
    <source>
        <dbReference type="ARBA" id="ARBA00012729"/>
    </source>
</evidence>
<dbReference type="PANTHER" id="PTHR11177:SF317">
    <property type="entry name" value="CHITINASE 12-RELATED"/>
    <property type="match status" value="1"/>
</dbReference>
<accession>A0A7C3MJK7</accession>
<comment type="caution">
    <text evidence="9">The sequence shown here is derived from an EMBL/GenBank/DDBJ whole genome shotgun (WGS) entry which is preliminary data.</text>
</comment>
<evidence type="ECO:0000256" key="1">
    <source>
        <dbReference type="ARBA" id="ARBA00000822"/>
    </source>
</evidence>
<dbReference type="Pfam" id="PF00704">
    <property type="entry name" value="Glyco_hydro_18"/>
    <property type="match status" value="1"/>
</dbReference>
<evidence type="ECO:0000256" key="3">
    <source>
        <dbReference type="ARBA" id="ARBA00022801"/>
    </source>
</evidence>
<dbReference type="EMBL" id="DTIN01000013">
    <property type="protein sequence ID" value="HFX13235.1"/>
    <property type="molecule type" value="Genomic_DNA"/>
</dbReference>
<dbReference type="PANTHER" id="PTHR11177">
    <property type="entry name" value="CHITINASE"/>
    <property type="match status" value="1"/>
</dbReference>
<reference evidence="9" key="1">
    <citation type="journal article" date="2020" name="mSystems">
        <title>Genome- and Community-Level Interaction Insights into Carbon Utilization and Element Cycling Functions of Hydrothermarchaeota in Hydrothermal Sediment.</title>
        <authorList>
            <person name="Zhou Z."/>
            <person name="Liu Y."/>
            <person name="Xu W."/>
            <person name="Pan J."/>
            <person name="Luo Z.H."/>
            <person name="Li M."/>
        </authorList>
    </citation>
    <scope>NUCLEOTIDE SEQUENCE [LARGE SCALE GENOMIC DNA]</scope>
    <source>
        <strain evidence="9">SpSt-81</strain>
    </source>
</reference>
<evidence type="ECO:0000256" key="7">
    <source>
        <dbReference type="RuleBase" id="RU004453"/>
    </source>
</evidence>
<keyword evidence="4" id="KW-0119">Carbohydrate metabolism</keyword>